<evidence type="ECO:0000259" key="7">
    <source>
        <dbReference type="PROSITE" id="PS51864"/>
    </source>
</evidence>
<dbReference type="PANTHER" id="PTHR10127:SF780">
    <property type="entry name" value="METALLOENDOPEPTIDASE"/>
    <property type="match status" value="1"/>
</dbReference>
<evidence type="ECO:0000256" key="3">
    <source>
        <dbReference type="ARBA" id="ARBA00022801"/>
    </source>
</evidence>
<keyword evidence="3" id="KW-0378">Hydrolase</keyword>
<dbReference type="GO" id="GO:0004222">
    <property type="term" value="F:metalloendopeptidase activity"/>
    <property type="evidence" value="ECO:0007669"/>
    <property type="project" value="InterPro"/>
</dbReference>
<protein>
    <submittedName>
        <fullName evidence="9">Astacin domain-containing protein</fullName>
    </submittedName>
</protein>
<sequence>MPGVKVELFTKYEINEYDVFLSNNYTDMNGVFTLKKYVEQKMQKDLMLYFYHNCSLEKQSSNSKIKSYYVNVSSLNCSGNSHTKEIRCQLKAELQNKTVGTVPYHPSVSIFPNKTRKNYKIGKWDINNNISFFISKNFTNFSKVEERITNVIKEIENKTCIIFQQQNDTISKKNGINFKKSNECKNMKIGMKQENVSQSIHLTDECTKSMRTIRSLLHQALGQLPSVFRKDRNEYVKVDFLYMNLGSVDSFSGNYTYRTENNYTGDFDFGSITLSNSSAFSVDKSKKIIKPNVSYDNYYDNMMGRIEEPSF</sequence>
<evidence type="ECO:0000256" key="4">
    <source>
        <dbReference type="ARBA" id="ARBA00022833"/>
    </source>
</evidence>
<keyword evidence="8" id="KW-1185">Reference proteome</keyword>
<dbReference type="GO" id="GO:0009986">
    <property type="term" value="C:cell surface"/>
    <property type="evidence" value="ECO:0007669"/>
    <property type="project" value="InterPro"/>
</dbReference>
<dbReference type="GO" id="GO:0046872">
    <property type="term" value="F:metal ion binding"/>
    <property type="evidence" value="ECO:0007669"/>
    <property type="project" value="UniProtKB-KW"/>
</dbReference>
<comment type="caution">
    <text evidence="6">Lacks conserved residue(s) required for the propagation of feature annotation.</text>
</comment>
<dbReference type="WBParaSite" id="PTRK_0000348500.1">
    <property type="protein sequence ID" value="PTRK_0000348500.1"/>
    <property type="gene ID" value="PTRK_0000348500"/>
</dbReference>
<evidence type="ECO:0000256" key="1">
    <source>
        <dbReference type="ARBA" id="ARBA00022670"/>
    </source>
</evidence>
<organism evidence="8 9">
    <name type="scientific">Parastrongyloides trichosuri</name>
    <name type="common">Possum-specific nematode worm</name>
    <dbReference type="NCBI Taxonomy" id="131310"/>
    <lineage>
        <taxon>Eukaryota</taxon>
        <taxon>Metazoa</taxon>
        <taxon>Ecdysozoa</taxon>
        <taxon>Nematoda</taxon>
        <taxon>Chromadorea</taxon>
        <taxon>Rhabditida</taxon>
        <taxon>Tylenchina</taxon>
        <taxon>Panagrolaimomorpha</taxon>
        <taxon>Strongyloidoidea</taxon>
        <taxon>Strongyloididae</taxon>
        <taxon>Parastrongyloides</taxon>
    </lineage>
</organism>
<keyword evidence="2" id="KW-0479">Metal-binding</keyword>
<reference evidence="9" key="1">
    <citation type="submission" date="2017-02" db="UniProtKB">
        <authorList>
            <consortium name="WormBaseParasite"/>
        </authorList>
    </citation>
    <scope>IDENTIFICATION</scope>
</reference>
<dbReference type="SUPFAM" id="SSF55486">
    <property type="entry name" value="Metalloproteases ('zincins'), catalytic domain"/>
    <property type="match status" value="1"/>
</dbReference>
<proteinExistence type="predicted"/>
<dbReference type="GO" id="GO:0006508">
    <property type="term" value="P:proteolysis"/>
    <property type="evidence" value="ECO:0007669"/>
    <property type="project" value="UniProtKB-KW"/>
</dbReference>
<dbReference type="Pfam" id="PF01060">
    <property type="entry name" value="TTR-52"/>
    <property type="match status" value="1"/>
</dbReference>
<evidence type="ECO:0000313" key="8">
    <source>
        <dbReference type="Proteomes" id="UP000038045"/>
    </source>
</evidence>
<name>A0A0N4Z899_PARTI</name>
<dbReference type="InterPro" id="IPR001506">
    <property type="entry name" value="Peptidase_M12A"/>
</dbReference>
<keyword evidence="5" id="KW-0482">Metalloprotease</keyword>
<dbReference type="PROSITE" id="PS51864">
    <property type="entry name" value="ASTACIN"/>
    <property type="match status" value="1"/>
</dbReference>
<feature type="disulfide bond" evidence="6">
    <location>
        <begin position="184"/>
        <end position="206"/>
    </location>
</feature>
<keyword evidence="4" id="KW-0862">Zinc</keyword>
<evidence type="ECO:0000256" key="5">
    <source>
        <dbReference type="ARBA" id="ARBA00023049"/>
    </source>
</evidence>
<feature type="domain" description="Peptidase M12A" evidence="7">
    <location>
        <begin position="113"/>
        <end position="311"/>
    </location>
</feature>
<dbReference type="Pfam" id="PF01400">
    <property type="entry name" value="Astacin"/>
    <property type="match status" value="1"/>
</dbReference>
<evidence type="ECO:0000313" key="9">
    <source>
        <dbReference type="WBParaSite" id="PTRK_0000348500.1"/>
    </source>
</evidence>
<accession>A0A0N4Z899</accession>
<dbReference type="InterPro" id="IPR024079">
    <property type="entry name" value="MetalloPept_cat_dom_sf"/>
</dbReference>
<keyword evidence="1" id="KW-0645">Protease</keyword>
<dbReference type="PANTHER" id="PTHR10127">
    <property type="entry name" value="DISCOIDIN, CUB, EGF, LAMININ , AND ZINC METALLOPROTEASE DOMAIN CONTAINING"/>
    <property type="match status" value="1"/>
</dbReference>
<evidence type="ECO:0000256" key="2">
    <source>
        <dbReference type="ARBA" id="ARBA00022723"/>
    </source>
</evidence>
<dbReference type="InterPro" id="IPR001534">
    <property type="entry name" value="Transthyretin-like"/>
</dbReference>
<evidence type="ECO:0000256" key="6">
    <source>
        <dbReference type="PROSITE-ProRule" id="PRU01211"/>
    </source>
</evidence>
<keyword evidence="6" id="KW-1015">Disulfide bond</keyword>
<dbReference type="AlphaFoldDB" id="A0A0N4Z899"/>
<dbReference type="Proteomes" id="UP000038045">
    <property type="component" value="Unplaced"/>
</dbReference>
<dbReference type="Gene3D" id="3.40.390.10">
    <property type="entry name" value="Collagenase (Catalytic Domain)"/>
    <property type="match status" value="1"/>
</dbReference>